<dbReference type="InterPro" id="IPR051012">
    <property type="entry name" value="CellSynth/LPSAsmb/PSIAsmb"/>
</dbReference>
<dbReference type="Pfam" id="PF07719">
    <property type="entry name" value="TPR_2"/>
    <property type="match status" value="1"/>
</dbReference>
<dbReference type="SUPFAM" id="SSF48452">
    <property type="entry name" value="TPR-like"/>
    <property type="match status" value="2"/>
</dbReference>
<evidence type="ECO:0000256" key="3">
    <source>
        <dbReference type="PROSITE-ProRule" id="PRU00339"/>
    </source>
</evidence>
<dbReference type="PANTHER" id="PTHR45586">
    <property type="entry name" value="TPR REPEAT-CONTAINING PROTEIN PA4667"/>
    <property type="match status" value="1"/>
</dbReference>
<dbReference type="InterPro" id="IPR011990">
    <property type="entry name" value="TPR-like_helical_dom_sf"/>
</dbReference>
<dbReference type="Gene3D" id="1.25.40.10">
    <property type="entry name" value="Tetratricopeptide repeat domain"/>
    <property type="match status" value="2"/>
</dbReference>
<dbReference type="AlphaFoldDB" id="A0A2P8H962"/>
<dbReference type="InterPro" id="IPR019734">
    <property type="entry name" value="TPR_rpt"/>
</dbReference>
<accession>A0A2P8H962</accession>
<dbReference type="RefSeq" id="WP_106589578.1">
    <property type="nucleotide sequence ID" value="NZ_PYAV01000013.1"/>
</dbReference>
<dbReference type="SMART" id="SM00028">
    <property type="entry name" value="TPR"/>
    <property type="match status" value="3"/>
</dbReference>
<organism evidence="4 5">
    <name type="scientific">Salsuginibacillus halophilus</name>
    <dbReference type="NCBI Taxonomy" id="517424"/>
    <lineage>
        <taxon>Bacteria</taxon>
        <taxon>Bacillati</taxon>
        <taxon>Bacillota</taxon>
        <taxon>Bacilli</taxon>
        <taxon>Bacillales</taxon>
        <taxon>Bacillaceae</taxon>
        <taxon>Salsuginibacillus</taxon>
    </lineage>
</organism>
<gene>
    <name evidence="4" type="ORF">B0H94_11353</name>
</gene>
<evidence type="ECO:0000256" key="1">
    <source>
        <dbReference type="ARBA" id="ARBA00022737"/>
    </source>
</evidence>
<dbReference type="Proteomes" id="UP000242310">
    <property type="component" value="Unassembled WGS sequence"/>
</dbReference>
<evidence type="ECO:0000313" key="4">
    <source>
        <dbReference type="EMBL" id="PSL42767.1"/>
    </source>
</evidence>
<keyword evidence="5" id="KW-1185">Reference proteome</keyword>
<proteinExistence type="predicted"/>
<keyword evidence="1" id="KW-0677">Repeat</keyword>
<dbReference type="InterPro" id="IPR013105">
    <property type="entry name" value="TPR_2"/>
</dbReference>
<protein>
    <submittedName>
        <fullName evidence="4">Tetratricopeptide repeat protein</fullName>
    </submittedName>
</protein>
<evidence type="ECO:0000256" key="2">
    <source>
        <dbReference type="ARBA" id="ARBA00022803"/>
    </source>
</evidence>
<name>A0A2P8H962_9BACI</name>
<dbReference type="EMBL" id="PYAV01000013">
    <property type="protein sequence ID" value="PSL42767.1"/>
    <property type="molecule type" value="Genomic_DNA"/>
</dbReference>
<dbReference type="PANTHER" id="PTHR45586:SF1">
    <property type="entry name" value="LIPOPOLYSACCHARIDE ASSEMBLY PROTEIN B"/>
    <property type="match status" value="1"/>
</dbReference>
<comment type="caution">
    <text evidence="4">The sequence shown here is derived from an EMBL/GenBank/DDBJ whole genome shotgun (WGS) entry which is preliminary data.</text>
</comment>
<feature type="repeat" description="TPR" evidence="3">
    <location>
        <begin position="18"/>
        <end position="51"/>
    </location>
</feature>
<evidence type="ECO:0000313" key="5">
    <source>
        <dbReference type="Proteomes" id="UP000242310"/>
    </source>
</evidence>
<dbReference type="PROSITE" id="PS50005">
    <property type="entry name" value="TPR"/>
    <property type="match status" value="1"/>
</dbReference>
<reference evidence="4 5" key="1">
    <citation type="submission" date="2018-03" db="EMBL/GenBank/DDBJ databases">
        <title>Genomic Encyclopedia of Type Strains, Phase III (KMG-III): the genomes of soil and plant-associated and newly described type strains.</title>
        <authorList>
            <person name="Whitman W."/>
        </authorList>
    </citation>
    <scope>NUCLEOTIDE SEQUENCE [LARGE SCALE GENOMIC DNA]</scope>
    <source>
        <strain evidence="4 5">CGMCC 1.07653</strain>
    </source>
</reference>
<dbReference type="Pfam" id="PF13181">
    <property type="entry name" value="TPR_8"/>
    <property type="match status" value="2"/>
</dbReference>
<dbReference type="OrthoDB" id="600613at2"/>
<sequence>MTSHISKKGRVIPFLQNGEYFFKRGVNAYQRQEFERAVKYLKKAIDLRPNEGVFQCQLAAVLADMGQFERSNEWLHHVLDHLNPNMAECYFFLANNYAHQGLFDKAKETATTYLKRSPSGDFEKDAQELLEMLEQETEDTDGTDEQAAEDVENDELIINYEQAGRLIAGGHLSQARDMLEGLIVDFPAYRPAYTRLAYVLSLDGRLEEAIVYLEELMDDTAYVPALCQLALYYERQGRKDEADQCLEAMRPLVPLEPAQAKKLFSAFAAFGYYAEAYRWARRFERRSVDLLAVHLFYAGAAAFYENDSRRAERWWREAQAQGHTGAEMLLAAWAHGDLTVENLELELFEDLDHVFNM</sequence>
<keyword evidence="2 3" id="KW-0802">TPR repeat</keyword>